<feature type="region of interest" description="Disordered" evidence="1">
    <location>
        <begin position="315"/>
        <end position="336"/>
    </location>
</feature>
<dbReference type="Proteomes" id="UP001165065">
    <property type="component" value="Unassembled WGS sequence"/>
</dbReference>
<dbReference type="InterPro" id="IPR016024">
    <property type="entry name" value="ARM-type_fold"/>
</dbReference>
<comment type="caution">
    <text evidence="2">The sequence shown here is derived from an EMBL/GenBank/DDBJ whole genome shotgun (WGS) entry which is preliminary data.</text>
</comment>
<dbReference type="AlphaFoldDB" id="A0A9W7GGL1"/>
<proteinExistence type="predicted"/>
<keyword evidence="3" id="KW-1185">Reference proteome</keyword>
<evidence type="ECO:0000256" key="1">
    <source>
        <dbReference type="SAM" id="MobiDB-lite"/>
    </source>
</evidence>
<evidence type="ECO:0000313" key="2">
    <source>
        <dbReference type="EMBL" id="GMI45571.1"/>
    </source>
</evidence>
<protein>
    <submittedName>
        <fullName evidence="2">Uncharacterized protein</fullName>
    </submittedName>
</protein>
<organism evidence="2 3">
    <name type="scientific">Triparma columacea</name>
    <dbReference type="NCBI Taxonomy" id="722753"/>
    <lineage>
        <taxon>Eukaryota</taxon>
        <taxon>Sar</taxon>
        <taxon>Stramenopiles</taxon>
        <taxon>Ochrophyta</taxon>
        <taxon>Bolidophyceae</taxon>
        <taxon>Parmales</taxon>
        <taxon>Triparmaceae</taxon>
        <taxon>Triparma</taxon>
    </lineage>
</organism>
<feature type="region of interest" description="Disordered" evidence="1">
    <location>
        <begin position="129"/>
        <end position="156"/>
    </location>
</feature>
<reference evidence="3" key="1">
    <citation type="journal article" date="2023" name="Commun. Biol.">
        <title>Genome analysis of Parmales, the sister group of diatoms, reveals the evolutionary specialization of diatoms from phago-mixotrophs to photoautotrophs.</title>
        <authorList>
            <person name="Ban H."/>
            <person name="Sato S."/>
            <person name="Yoshikawa S."/>
            <person name="Yamada K."/>
            <person name="Nakamura Y."/>
            <person name="Ichinomiya M."/>
            <person name="Sato N."/>
            <person name="Blanc-Mathieu R."/>
            <person name="Endo H."/>
            <person name="Kuwata A."/>
            <person name="Ogata H."/>
        </authorList>
    </citation>
    <scope>NUCLEOTIDE SEQUENCE [LARGE SCALE GENOMIC DNA]</scope>
</reference>
<name>A0A9W7GGL1_9STRA</name>
<dbReference type="EMBL" id="BRYA01000256">
    <property type="protein sequence ID" value="GMI45571.1"/>
    <property type="molecule type" value="Genomic_DNA"/>
</dbReference>
<evidence type="ECO:0000313" key="3">
    <source>
        <dbReference type="Proteomes" id="UP001165065"/>
    </source>
</evidence>
<sequence length="398" mass="42605">MSLSSSPPVGALQTLSNATTSHIKSVIISARRLALRRLGIRTMSASANVVLTLDDINAALKENGGDHYYTSSLPSNAVVPRGGKGGDIGQVDLKTFVEGNLERGEGMGGTGGEWRVIMEWLAVDGVKTDNTAVGGSGRGRKRKNGDGSLPPTPTHHILSTNPQIPTLIHALTHPSSTPLPQFLHLTKSLLRSLPQSVLHPTLLPPLTSLLSPTSTNSKLTRPLSLLHSILLTSPHPTLSKPGSPPPFLAYLHTLLPALLTLSISPSYPQISRRTRRKSSNVIRTLVTLAADASPDLGSRIVREGIRVIKSRAQARREIGGDDDGEKGGGEGTGDDAFDEAVRLTCQPGLGWEDTPIIYGRFLEGMVEELKEAFGEGVEEVIRPYKKRYEGIEGGEVFV</sequence>
<dbReference type="OrthoDB" id="10624442at2759"/>
<dbReference type="SUPFAM" id="SSF48371">
    <property type="entry name" value="ARM repeat"/>
    <property type="match status" value="1"/>
</dbReference>
<gene>
    <name evidence="2" type="ORF">TrCOL_g5373</name>
</gene>
<accession>A0A9W7GGL1</accession>